<evidence type="ECO:0000313" key="1">
    <source>
        <dbReference type="EMBL" id="EIE79947.1"/>
    </source>
</evidence>
<keyword evidence="2" id="KW-1185">Reference proteome</keyword>
<reference evidence="1 2" key="1">
    <citation type="journal article" date="2009" name="PLoS Genet.">
        <title>Genomic analysis of the basal lineage fungus Rhizopus oryzae reveals a whole-genome duplication.</title>
        <authorList>
            <person name="Ma L.-J."/>
            <person name="Ibrahim A.S."/>
            <person name="Skory C."/>
            <person name="Grabherr M.G."/>
            <person name="Burger G."/>
            <person name="Butler M."/>
            <person name="Elias M."/>
            <person name="Idnurm A."/>
            <person name="Lang B.F."/>
            <person name="Sone T."/>
            <person name="Abe A."/>
            <person name="Calvo S.E."/>
            <person name="Corrochano L.M."/>
            <person name="Engels R."/>
            <person name="Fu J."/>
            <person name="Hansberg W."/>
            <person name="Kim J.-M."/>
            <person name="Kodira C.D."/>
            <person name="Koehrsen M.J."/>
            <person name="Liu B."/>
            <person name="Miranda-Saavedra D."/>
            <person name="O'Leary S."/>
            <person name="Ortiz-Castellanos L."/>
            <person name="Poulter R."/>
            <person name="Rodriguez-Romero J."/>
            <person name="Ruiz-Herrera J."/>
            <person name="Shen Y.-Q."/>
            <person name="Zeng Q."/>
            <person name="Galagan J."/>
            <person name="Birren B.W."/>
            <person name="Cuomo C.A."/>
            <person name="Wickes B.L."/>
        </authorList>
    </citation>
    <scope>NUCLEOTIDE SEQUENCE [LARGE SCALE GENOMIC DNA]</scope>
    <source>
        <strain evidence="2">RA 99-880 / ATCC MYA-4621 / FGSC 9543 / NRRL 43880</strain>
    </source>
</reference>
<accession>I1BUR7</accession>
<dbReference type="EMBL" id="CH476734">
    <property type="protein sequence ID" value="EIE79947.1"/>
    <property type="molecule type" value="Genomic_DNA"/>
</dbReference>
<dbReference type="InParanoid" id="I1BUR7"/>
<gene>
    <name evidence="1" type="ORF">RO3G_04652</name>
</gene>
<evidence type="ECO:0000313" key="2">
    <source>
        <dbReference type="Proteomes" id="UP000009138"/>
    </source>
</evidence>
<proteinExistence type="predicted"/>
<name>I1BUR7_RHIO9</name>
<dbReference type="RefSeq" id="XP_067515343.1">
    <property type="nucleotide sequence ID" value="XM_067659242.1"/>
</dbReference>
<dbReference type="GeneID" id="93611623"/>
<protein>
    <submittedName>
        <fullName evidence="1">Uncharacterized protein</fullName>
    </submittedName>
</protein>
<sequence length="32" mass="3632">MSAQISKDCTRPLIISEDETKESLERLQILLA</sequence>
<organism evidence="1 2">
    <name type="scientific">Rhizopus delemar (strain RA 99-880 / ATCC MYA-4621 / FGSC 9543 / NRRL 43880)</name>
    <name type="common">Mucormycosis agent</name>
    <name type="synonym">Rhizopus arrhizus var. delemar</name>
    <dbReference type="NCBI Taxonomy" id="246409"/>
    <lineage>
        <taxon>Eukaryota</taxon>
        <taxon>Fungi</taxon>
        <taxon>Fungi incertae sedis</taxon>
        <taxon>Mucoromycota</taxon>
        <taxon>Mucoromycotina</taxon>
        <taxon>Mucoromycetes</taxon>
        <taxon>Mucorales</taxon>
        <taxon>Mucorineae</taxon>
        <taxon>Rhizopodaceae</taxon>
        <taxon>Rhizopus</taxon>
    </lineage>
</organism>
<dbReference type="Proteomes" id="UP000009138">
    <property type="component" value="Unassembled WGS sequence"/>
</dbReference>
<dbReference type="AlphaFoldDB" id="I1BUR7"/>
<dbReference type="VEuPathDB" id="FungiDB:RO3G_04652"/>